<dbReference type="InterPro" id="IPR011011">
    <property type="entry name" value="Znf_FYVE_PHD"/>
</dbReference>
<dbReference type="PROSITE" id="PS50815">
    <property type="entry name" value="HORMA"/>
    <property type="match status" value="1"/>
</dbReference>
<dbReference type="GO" id="GO:0051321">
    <property type="term" value="P:meiotic cell cycle"/>
    <property type="evidence" value="ECO:0007669"/>
    <property type="project" value="UniProtKB-KW"/>
</dbReference>
<name>A0A6J1SGL9_FRAOC</name>
<dbReference type="PANTHER" id="PTHR48225">
    <property type="entry name" value="HORMA DOMAIN-CONTAINING PROTEIN 1"/>
    <property type="match status" value="1"/>
</dbReference>
<dbReference type="Gene3D" id="3.30.40.10">
    <property type="entry name" value="Zinc/RING finger domain, C3HC4 (zinc finger)"/>
    <property type="match status" value="1"/>
</dbReference>
<gene>
    <name evidence="8" type="primary">LOC113207836</name>
</gene>
<dbReference type="Pfam" id="PF02301">
    <property type="entry name" value="HORMA"/>
    <property type="match status" value="1"/>
</dbReference>
<proteinExistence type="predicted"/>
<dbReference type="InterPro" id="IPR036570">
    <property type="entry name" value="HORMA_dom_sf"/>
</dbReference>
<keyword evidence="7" id="KW-1185">Reference proteome</keyword>
<feature type="domain" description="HORMA" evidence="6">
    <location>
        <begin position="22"/>
        <end position="220"/>
    </location>
</feature>
<organism evidence="7 8">
    <name type="scientific">Frankliniella occidentalis</name>
    <name type="common">Western flower thrips</name>
    <name type="synonym">Euthrips occidentalis</name>
    <dbReference type="NCBI Taxonomy" id="133901"/>
    <lineage>
        <taxon>Eukaryota</taxon>
        <taxon>Metazoa</taxon>
        <taxon>Ecdysozoa</taxon>
        <taxon>Arthropoda</taxon>
        <taxon>Hexapoda</taxon>
        <taxon>Insecta</taxon>
        <taxon>Pterygota</taxon>
        <taxon>Neoptera</taxon>
        <taxon>Paraneoptera</taxon>
        <taxon>Thysanoptera</taxon>
        <taxon>Terebrantia</taxon>
        <taxon>Thripoidea</taxon>
        <taxon>Thripidae</taxon>
        <taxon>Frankliniella</taxon>
    </lineage>
</organism>
<evidence type="ECO:0000313" key="8">
    <source>
        <dbReference type="RefSeq" id="XP_026280344.1"/>
    </source>
</evidence>
<dbReference type="Proteomes" id="UP000504606">
    <property type="component" value="Unplaced"/>
</dbReference>
<evidence type="ECO:0000256" key="2">
    <source>
        <dbReference type="ARBA" id="ARBA00004286"/>
    </source>
</evidence>
<keyword evidence="3" id="KW-0158">Chromosome</keyword>
<evidence type="ECO:0000256" key="1">
    <source>
        <dbReference type="ARBA" id="ARBA00004123"/>
    </source>
</evidence>
<evidence type="ECO:0000256" key="3">
    <source>
        <dbReference type="ARBA" id="ARBA00022454"/>
    </source>
</evidence>
<dbReference type="SUPFAM" id="SSF56019">
    <property type="entry name" value="The spindle assembly checkpoint protein mad2"/>
    <property type="match status" value="1"/>
</dbReference>
<dbReference type="GeneID" id="113207836"/>
<dbReference type="AlphaFoldDB" id="A0A6J1SGL9"/>
<dbReference type="KEGG" id="foc:113207836"/>
<evidence type="ECO:0000256" key="4">
    <source>
        <dbReference type="ARBA" id="ARBA00023242"/>
    </source>
</evidence>
<dbReference type="InterPro" id="IPR013083">
    <property type="entry name" value="Znf_RING/FYVE/PHD"/>
</dbReference>
<protein>
    <submittedName>
        <fullName evidence="8">HORMA domain-containing protein 2-like</fullName>
    </submittedName>
</protein>
<evidence type="ECO:0000256" key="5">
    <source>
        <dbReference type="ARBA" id="ARBA00023254"/>
    </source>
</evidence>
<keyword evidence="5" id="KW-0469">Meiosis</keyword>
<accession>A0A6J1SGL9</accession>
<comment type="subcellular location">
    <subcellularLocation>
        <location evidence="2">Chromosome</location>
    </subcellularLocation>
    <subcellularLocation>
        <location evidence="1">Nucleus</location>
    </subcellularLocation>
</comment>
<dbReference type="RefSeq" id="XP_026280344.1">
    <property type="nucleotide sequence ID" value="XM_026424559.2"/>
</dbReference>
<dbReference type="SUPFAM" id="SSF57903">
    <property type="entry name" value="FYVE/PHD zinc finger"/>
    <property type="match status" value="1"/>
</dbReference>
<reference evidence="8" key="1">
    <citation type="submission" date="2025-08" db="UniProtKB">
        <authorList>
            <consortium name="RefSeq"/>
        </authorList>
    </citation>
    <scope>IDENTIFICATION</scope>
    <source>
        <tissue evidence="8">Whole organism</tissue>
    </source>
</reference>
<sequence>MTAMAVKQCTPSLIFANPTTEATSVLFIKKLTGVIMSTIAYNRNLFEESDFSERSFEGITVKIVEGQASPGALALSKWLKGAFDAFDQKYLESITLEINDGMEQPIESYTLGYSYFNNEVQCHFSGSGDNGEILQDNDFLKKKDIRSVIRNVLTLTQTNSPLPQDACTSVKISYRQNTPVDYEPPGFQPYTQCSSVKVGKMSKYNCGTVTTHFHSFNLKGKLYERSREMISCLCGKDNYNATLLKCKVCGCLQHSACFKIFPTEKDMSQRDHTCLKCSSSEVTHEYSPEECIFRCAIVLCSISKSLSVSKVKENLMLDENTALVNVRRLLREEALCKGTQPPTLEKLDFPYNVNKIKVMKKLKREYFDCS</sequence>
<evidence type="ECO:0000259" key="6">
    <source>
        <dbReference type="PROSITE" id="PS50815"/>
    </source>
</evidence>
<dbReference type="PANTHER" id="PTHR48225:SF7">
    <property type="entry name" value="MEIOSIS-SPECIFIC PROTEIN HOP1"/>
    <property type="match status" value="1"/>
</dbReference>
<keyword evidence="4" id="KW-0539">Nucleus</keyword>
<dbReference type="GO" id="GO:0005694">
    <property type="term" value="C:chromosome"/>
    <property type="evidence" value="ECO:0007669"/>
    <property type="project" value="UniProtKB-SubCell"/>
</dbReference>
<dbReference type="Gene3D" id="3.30.900.10">
    <property type="entry name" value="HORMA domain"/>
    <property type="match status" value="1"/>
</dbReference>
<dbReference type="OrthoDB" id="1928087at2759"/>
<dbReference type="GO" id="GO:0005634">
    <property type="term" value="C:nucleus"/>
    <property type="evidence" value="ECO:0007669"/>
    <property type="project" value="UniProtKB-SubCell"/>
</dbReference>
<dbReference type="InterPro" id="IPR003511">
    <property type="entry name" value="HORMA_dom"/>
</dbReference>
<evidence type="ECO:0000313" key="7">
    <source>
        <dbReference type="Proteomes" id="UP000504606"/>
    </source>
</evidence>
<dbReference type="InterPro" id="IPR051294">
    <property type="entry name" value="HORMA_MeioticProgression"/>
</dbReference>